<proteinExistence type="predicted"/>
<reference evidence="1 2" key="1">
    <citation type="submission" date="2024-12" db="EMBL/GenBank/DDBJ databases">
        <authorList>
            <person name="Hu S."/>
        </authorList>
    </citation>
    <scope>NUCLEOTIDE SEQUENCE [LARGE SCALE GENOMIC DNA]</scope>
    <source>
        <strain evidence="1 2">P-25</strain>
    </source>
</reference>
<evidence type="ECO:0000313" key="1">
    <source>
        <dbReference type="EMBL" id="MFN0291150.1"/>
    </source>
</evidence>
<dbReference type="Proteomes" id="UP001517367">
    <property type="component" value="Unassembled WGS sequence"/>
</dbReference>
<name>A0ABW9JFJ4_9SPHI</name>
<sequence length="521" mass="59627">MRKIYILLVLLTLGVTGMAYLYFSNLNREGNATDNSLSIVSAAAPVLFTFENDKSFYEILKGQQITDHIIGEEKSKLLSILREKLLNNNSVNQLIEGEKIVVGFLPGENNKVDFVMATQTKKAQLDLSLLSKLNLSLQKQGKVHELKFGDSATFYLEINQKSVFISNSIKALSHVLNYDKTKKNGFATYIKQNLRVNKNTLANIYIDYSKLPLLLKNILNSTLSGELSIFNKQQTYASLSYNFGTDKLLLNGYTNIQNSRSYFNLFVDQKEQKINIDQLFPEQTANYTVLAIEDYMKWANALKELQKELKQDAKIDQQQKTISEKYRIDINQTFPQYFNKQLAVFQLKSGEKMGIIEIKNGDKLGQLLLDLSSEYAPDIRIFKEPNLLANFFGEPFKKFERPFYTIIDNHFVVANYASTIQVFLNSYKNNHLLANTDTYIQFKDQTSSTATIAFYINNKNSNEIFGRNLKSAYYKQYKSAKGVKDYNSFGYQLSADNGKFMSNIVLLKKQTKVELDSLNSN</sequence>
<dbReference type="RefSeq" id="WP_138730362.1">
    <property type="nucleotide sequence ID" value="NZ_SRMP02000009.1"/>
</dbReference>
<keyword evidence="2" id="KW-1185">Reference proteome</keyword>
<protein>
    <recommendedName>
        <fullName evidence="3">DUF3352 domain-containing protein</fullName>
    </recommendedName>
</protein>
<accession>A0ABW9JFJ4</accession>
<gene>
    <name evidence="1" type="ORF">E5L68_007085</name>
</gene>
<evidence type="ECO:0008006" key="3">
    <source>
        <dbReference type="Google" id="ProtNLM"/>
    </source>
</evidence>
<dbReference type="EMBL" id="SRMP02000009">
    <property type="protein sequence ID" value="MFN0291150.1"/>
    <property type="molecule type" value="Genomic_DNA"/>
</dbReference>
<comment type="caution">
    <text evidence="1">The sequence shown here is derived from an EMBL/GenBank/DDBJ whole genome shotgun (WGS) entry which is preliminary data.</text>
</comment>
<evidence type="ECO:0000313" key="2">
    <source>
        <dbReference type="Proteomes" id="UP001517367"/>
    </source>
</evidence>
<organism evidence="1 2">
    <name type="scientific">Pedobacter helvus</name>
    <dbReference type="NCBI Taxonomy" id="2563444"/>
    <lineage>
        <taxon>Bacteria</taxon>
        <taxon>Pseudomonadati</taxon>
        <taxon>Bacteroidota</taxon>
        <taxon>Sphingobacteriia</taxon>
        <taxon>Sphingobacteriales</taxon>
        <taxon>Sphingobacteriaceae</taxon>
        <taxon>Pedobacter</taxon>
    </lineage>
</organism>